<dbReference type="AlphaFoldDB" id="A0A174L5H7"/>
<evidence type="ECO:0000313" key="2">
    <source>
        <dbReference type="Proteomes" id="UP000095591"/>
    </source>
</evidence>
<proteinExistence type="predicted"/>
<protein>
    <submittedName>
        <fullName evidence="1">Uncharacterized protein</fullName>
    </submittedName>
</protein>
<dbReference type="PROSITE" id="PS50075">
    <property type="entry name" value="CARRIER"/>
    <property type="match status" value="1"/>
</dbReference>
<gene>
    <name evidence="1" type="ORF">ERS852429_01108</name>
</gene>
<reference evidence="1 2" key="1">
    <citation type="submission" date="2015-09" db="EMBL/GenBank/DDBJ databases">
        <authorList>
            <consortium name="Pathogen Informatics"/>
        </authorList>
    </citation>
    <scope>NUCLEOTIDE SEQUENCE [LARGE SCALE GENOMIC DNA]</scope>
    <source>
        <strain evidence="1 2">2789STDY5608872</strain>
    </source>
</reference>
<organism evidence="1 2">
    <name type="scientific">Parabacteroides distasonis</name>
    <dbReference type="NCBI Taxonomy" id="823"/>
    <lineage>
        <taxon>Bacteria</taxon>
        <taxon>Pseudomonadati</taxon>
        <taxon>Bacteroidota</taxon>
        <taxon>Bacteroidia</taxon>
        <taxon>Bacteroidales</taxon>
        <taxon>Tannerellaceae</taxon>
        <taxon>Parabacteroides</taxon>
    </lineage>
</organism>
<name>A0A174L5H7_PARDI</name>
<accession>A0A174L5H7</accession>
<dbReference type="EMBL" id="CYXP01000002">
    <property type="protein sequence ID" value="CUM92039.1"/>
    <property type="molecule type" value="Genomic_DNA"/>
</dbReference>
<dbReference type="InterPro" id="IPR036736">
    <property type="entry name" value="ACP-like_sf"/>
</dbReference>
<dbReference type="InterPro" id="IPR009081">
    <property type="entry name" value="PP-bd_ACP"/>
</dbReference>
<sequence length="77" mass="8939">MELKDFIGKFVSQFEEEDPTIFEADLDFHELDSWSSLTSLSVVAMVYQEYGVELDTQDVRNADTIEDLFNIVKERKA</sequence>
<dbReference type="Proteomes" id="UP000095591">
    <property type="component" value="Unassembled WGS sequence"/>
</dbReference>
<evidence type="ECO:0000313" key="1">
    <source>
        <dbReference type="EMBL" id="CUM92039.1"/>
    </source>
</evidence>
<dbReference type="SUPFAM" id="SSF47336">
    <property type="entry name" value="ACP-like"/>
    <property type="match status" value="1"/>
</dbReference>
<dbReference type="RefSeq" id="WP_044545326.1">
    <property type="nucleotide sequence ID" value="NZ_CDRH01000211.1"/>
</dbReference>
<dbReference type="Gene3D" id="1.10.1200.10">
    <property type="entry name" value="ACP-like"/>
    <property type="match status" value="1"/>
</dbReference>